<gene>
    <name evidence="2" type="ORF">A6D92_15670</name>
</gene>
<keyword evidence="1" id="KW-0472">Membrane</keyword>
<comment type="caution">
    <text evidence="2">The sequence shown here is derived from an EMBL/GenBank/DDBJ whole genome shotgun (WGS) entry which is preliminary data.</text>
</comment>
<keyword evidence="1" id="KW-1133">Transmembrane helix</keyword>
<evidence type="ECO:0000313" key="3">
    <source>
        <dbReference type="Proteomes" id="UP000194267"/>
    </source>
</evidence>
<organism evidence="2 3">
    <name type="scientific">Symbiobacterium thermophilum</name>
    <dbReference type="NCBI Taxonomy" id="2734"/>
    <lineage>
        <taxon>Bacteria</taxon>
        <taxon>Bacillati</taxon>
        <taxon>Bacillota</taxon>
        <taxon>Clostridia</taxon>
        <taxon>Eubacteriales</taxon>
        <taxon>Symbiobacteriaceae</taxon>
        <taxon>Symbiobacterium</taxon>
    </lineage>
</organism>
<accession>A0A1Y2T5V4</accession>
<feature type="transmembrane region" description="Helical" evidence="1">
    <location>
        <begin position="125"/>
        <end position="141"/>
    </location>
</feature>
<protein>
    <submittedName>
        <fullName evidence="2">Uncharacterized protein</fullName>
    </submittedName>
</protein>
<dbReference type="AlphaFoldDB" id="A0A1Y2T5V4"/>
<evidence type="ECO:0000256" key="1">
    <source>
        <dbReference type="SAM" id="Phobius"/>
    </source>
</evidence>
<feature type="transmembrane region" description="Helical" evidence="1">
    <location>
        <begin position="32"/>
        <end position="52"/>
    </location>
</feature>
<feature type="transmembrane region" description="Helical" evidence="1">
    <location>
        <begin position="161"/>
        <end position="179"/>
    </location>
</feature>
<reference evidence="3" key="1">
    <citation type="submission" date="2016-04" db="EMBL/GenBank/DDBJ databases">
        <authorList>
            <person name="Antunes L.P."/>
            <person name="Martins L.F."/>
            <person name="Pereira R.V."/>
            <person name="Thomas A.M."/>
            <person name="Barbosa D."/>
            <person name="Nascimento L."/>
            <person name="Silva G.M."/>
            <person name="Condomitti G.W."/>
            <person name="Digiampietri L.A."/>
            <person name="Lombardi K.C."/>
            <person name="Ramos P.L."/>
            <person name="Quaggio R.B."/>
            <person name="Oliveira J.C."/>
            <person name="Pascon R.C."/>
            <person name="Cruz J.B."/>
            <person name="Silva A.M."/>
            <person name="Setubal J.C."/>
        </authorList>
    </citation>
    <scope>NUCLEOTIDE SEQUENCE [LARGE SCALE GENOMIC DNA]</scope>
</reference>
<keyword evidence="1" id="KW-0812">Transmembrane</keyword>
<dbReference type="Proteomes" id="UP000194267">
    <property type="component" value="Unassembled WGS sequence"/>
</dbReference>
<evidence type="ECO:0000313" key="2">
    <source>
        <dbReference type="EMBL" id="OTA40575.1"/>
    </source>
</evidence>
<feature type="transmembrane region" description="Helical" evidence="1">
    <location>
        <begin position="58"/>
        <end position="90"/>
    </location>
</feature>
<dbReference type="EMBL" id="LWLV01001503">
    <property type="protein sequence ID" value="OTA40575.1"/>
    <property type="molecule type" value="Genomic_DNA"/>
</dbReference>
<sequence>MCAECLVDLNGQPYCKRCLAARMQQPVREINGLVRFVLSIAPGVGHFYMGYFHRGTQLFLITLVGAAVLNLAFPGLLGLYIPAAIFFSIFDAREIHLRLSQGLEVEDRGFFDVQALPQRFGQRQAGIALIVVGALALWRVLTTDLLRWIFGANYFLVQRTLNGFTFGALALALGVWLLMRQPRDR</sequence>
<proteinExistence type="predicted"/>
<name>A0A1Y2T5V4_SYMTR</name>